<dbReference type="EMBL" id="CP042467">
    <property type="protein sequence ID" value="QED26353.1"/>
    <property type="molecule type" value="Genomic_DNA"/>
</dbReference>
<evidence type="ECO:0000313" key="2">
    <source>
        <dbReference type="Proteomes" id="UP000321595"/>
    </source>
</evidence>
<proteinExistence type="predicted"/>
<evidence type="ECO:0000313" key="1">
    <source>
        <dbReference type="EMBL" id="QED26353.1"/>
    </source>
</evidence>
<reference evidence="1 2" key="1">
    <citation type="submission" date="2019-08" db="EMBL/GenBank/DDBJ databases">
        <authorList>
            <person name="Liang Q."/>
        </authorList>
    </citation>
    <scope>NUCLEOTIDE SEQUENCE [LARGE SCALE GENOMIC DNA]</scope>
    <source>
        <strain evidence="1 2">V1718</strain>
    </source>
</reference>
<dbReference type="Proteomes" id="UP000321595">
    <property type="component" value="Chromosome"/>
</dbReference>
<gene>
    <name evidence="1" type="ORF">FRD01_03630</name>
</gene>
<sequence length="78" mass="9123">MRISIAEAIAEEARYFGFEIEHLSNEYIIGTRNEVKFSLMKMDESMWRLGIRRADLVLLDESGLTYAEVLKRLENHCV</sequence>
<keyword evidence="2" id="KW-1185">Reference proteome</keyword>
<dbReference type="AlphaFoldDB" id="A0A5B8XQQ1"/>
<accession>A0A5B8XQQ1</accession>
<organism evidence="1 2">
    <name type="scientific">Microvenator marinus</name>
    <dbReference type="NCBI Taxonomy" id="2600177"/>
    <lineage>
        <taxon>Bacteria</taxon>
        <taxon>Deltaproteobacteria</taxon>
        <taxon>Bradymonadales</taxon>
        <taxon>Microvenatoraceae</taxon>
        <taxon>Microvenator</taxon>
    </lineage>
</organism>
<dbReference type="KEGG" id="bbae:FRD01_03630"/>
<name>A0A5B8XQQ1_9DELT</name>
<dbReference type="RefSeq" id="WP_146957725.1">
    <property type="nucleotide sequence ID" value="NZ_CP042467.1"/>
</dbReference>
<protein>
    <submittedName>
        <fullName evidence="1">Uncharacterized protein</fullName>
    </submittedName>
</protein>